<accession>A0A6H5I5A8</accession>
<evidence type="ECO:0000313" key="2">
    <source>
        <dbReference type="EMBL" id="CAB0030954.1"/>
    </source>
</evidence>
<proteinExistence type="predicted"/>
<dbReference type="PROSITE" id="PS50878">
    <property type="entry name" value="RT_POL"/>
    <property type="match status" value="1"/>
</dbReference>
<keyword evidence="3" id="KW-1185">Reference proteome</keyword>
<name>A0A6H5I5A8_9HYME</name>
<dbReference type="InterPro" id="IPR000477">
    <property type="entry name" value="RT_dom"/>
</dbReference>
<dbReference type="AlphaFoldDB" id="A0A6H5I5A8"/>
<gene>
    <name evidence="2" type="ORF">TBRA_LOCUS2937</name>
</gene>
<dbReference type="OrthoDB" id="7698238at2759"/>
<dbReference type="PANTHER" id="PTHR33332">
    <property type="entry name" value="REVERSE TRANSCRIPTASE DOMAIN-CONTAINING PROTEIN"/>
    <property type="match status" value="1"/>
</dbReference>
<organism evidence="2 3">
    <name type="scientific">Trichogramma brassicae</name>
    <dbReference type="NCBI Taxonomy" id="86971"/>
    <lineage>
        <taxon>Eukaryota</taxon>
        <taxon>Metazoa</taxon>
        <taxon>Ecdysozoa</taxon>
        <taxon>Arthropoda</taxon>
        <taxon>Hexapoda</taxon>
        <taxon>Insecta</taxon>
        <taxon>Pterygota</taxon>
        <taxon>Neoptera</taxon>
        <taxon>Endopterygota</taxon>
        <taxon>Hymenoptera</taxon>
        <taxon>Apocrita</taxon>
        <taxon>Proctotrupomorpha</taxon>
        <taxon>Chalcidoidea</taxon>
        <taxon>Trichogrammatidae</taxon>
        <taxon>Trichogramma</taxon>
    </lineage>
</organism>
<dbReference type="Proteomes" id="UP000479190">
    <property type="component" value="Unassembled WGS sequence"/>
</dbReference>
<dbReference type="EMBL" id="CADCXV010000590">
    <property type="protein sequence ID" value="CAB0030954.1"/>
    <property type="molecule type" value="Genomic_DNA"/>
</dbReference>
<reference evidence="2 3" key="1">
    <citation type="submission" date="2020-02" db="EMBL/GenBank/DDBJ databases">
        <authorList>
            <person name="Ferguson B K."/>
        </authorList>
    </citation>
    <scope>NUCLEOTIDE SEQUENCE [LARGE SCALE GENOMIC DNA]</scope>
</reference>
<feature type="non-terminal residue" evidence="2">
    <location>
        <position position="301"/>
    </location>
</feature>
<evidence type="ECO:0000259" key="1">
    <source>
        <dbReference type="PROSITE" id="PS50878"/>
    </source>
</evidence>
<feature type="domain" description="Reverse transcriptase" evidence="1">
    <location>
        <begin position="1"/>
        <end position="145"/>
    </location>
</feature>
<protein>
    <recommendedName>
        <fullName evidence="1">Reverse transcriptase domain-containing protein</fullName>
    </recommendedName>
</protein>
<evidence type="ECO:0000313" key="3">
    <source>
        <dbReference type="Proteomes" id="UP000479190"/>
    </source>
</evidence>
<sequence length="301" mass="32864">MEALRYHGVPSYLRRIVQDYLSDRRIVFPAREGWKESAMTRGVPQGSVLGPLLWNIGSGVGVFMPDDTLVTARGATYREASLVATAGVAQVVRRIRQLGLEVALQKSEALCFHGPRRGPPPDSSLTVGGVQIAIKSTMRYLGIVLDGRWNFGAHFAALVPRVMAAAGALTRLLPNIGGPEASCRRLYMGVVRSMALYGAPIWAEALSNQNIALLRRPQRVMAIRASRGYRTISCEAACVLAGSIPWDLEARTLASLFTWREEALARGHPPAGTKGDCGTRNELCQRSIEEWSRRLEQPTAG</sequence>